<accession>A0ABW5ZB57</accession>
<dbReference type="EMBL" id="JBHUOL010000013">
    <property type="protein sequence ID" value="MFD2909017.1"/>
    <property type="molecule type" value="Genomic_DNA"/>
</dbReference>
<reference evidence="3" key="1">
    <citation type="journal article" date="2019" name="Int. J. Syst. Evol. Microbiol.">
        <title>The Global Catalogue of Microorganisms (GCM) 10K type strain sequencing project: providing services to taxonomists for standard genome sequencing and annotation.</title>
        <authorList>
            <consortium name="The Broad Institute Genomics Platform"/>
            <consortium name="The Broad Institute Genome Sequencing Center for Infectious Disease"/>
            <person name="Wu L."/>
            <person name="Ma J."/>
        </authorList>
    </citation>
    <scope>NUCLEOTIDE SEQUENCE [LARGE SCALE GENOMIC DNA]</scope>
    <source>
        <strain evidence="3">KCTC 52644</strain>
    </source>
</reference>
<dbReference type="Proteomes" id="UP001597549">
    <property type="component" value="Unassembled WGS sequence"/>
</dbReference>
<evidence type="ECO:0000256" key="1">
    <source>
        <dbReference type="SAM" id="Phobius"/>
    </source>
</evidence>
<feature type="transmembrane region" description="Helical" evidence="1">
    <location>
        <begin position="63"/>
        <end position="80"/>
    </location>
</feature>
<keyword evidence="1" id="KW-0812">Transmembrane</keyword>
<protein>
    <submittedName>
        <fullName evidence="2">Imm17 family immunity protein</fullName>
    </submittedName>
</protein>
<evidence type="ECO:0000313" key="2">
    <source>
        <dbReference type="EMBL" id="MFD2909017.1"/>
    </source>
</evidence>
<comment type="caution">
    <text evidence="2">The sequence shown here is derived from an EMBL/GenBank/DDBJ whole genome shotgun (WGS) entry which is preliminary data.</text>
</comment>
<feature type="transmembrane region" description="Helical" evidence="1">
    <location>
        <begin position="16"/>
        <end position="33"/>
    </location>
</feature>
<dbReference type="Pfam" id="PF15562">
    <property type="entry name" value="Imm17"/>
    <property type="match status" value="1"/>
</dbReference>
<name>A0ABW5ZB57_9FLAO</name>
<dbReference type="RefSeq" id="WP_379807133.1">
    <property type="nucleotide sequence ID" value="NZ_JBHUOL010000013.1"/>
</dbReference>
<organism evidence="2 3">
    <name type="scientific">Flavobacterium ardleyense</name>
    <dbReference type="NCBI Taxonomy" id="2038737"/>
    <lineage>
        <taxon>Bacteria</taxon>
        <taxon>Pseudomonadati</taxon>
        <taxon>Bacteroidota</taxon>
        <taxon>Flavobacteriia</taxon>
        <taxon>Flavobacteriales</taxon>
        <taxon>Flavobacteriaceae</taxon>
        <taxon>Flavobacterium</taxon>
    </lineage>
</organism>
<proteinExistence type="predicted"/>
<evidence type="ECO:0000313" key="3">
    <source>
        <dbReference type="Proteomes" id="UP001597549"/>
    </source>
</evidence>
<keyword evidence="3" id="KW-1185">Reference proteome</keyword>
<dbReference type="InterPro" id="IPR029087">
    <property type="entry name" value="Imm17"/>
</dbReference>
<gene>
    <name evidence="2" type="ORF">ACFSX9_09730</name>
</gene>
<sequence length="82" mass="9482">MNIDEVIENITNSPKLTYGLIISVLTLVLIGYVRKWKWATDPTGNRDSVQLVEWLGYENYRKIMIVALIVVILILFLLFLNT</sequence>
<keyword evidence="1" id="KW-0472">Membrane</keyword>
<keyword evidence="1" id="KW-1133">Transmembrane helix</keyword>